<protein>
    <submittedName>
        <fullName evidence="1">Uncharacterized protein</fullName>
    </submittedName>
</protein>
<gene>
    <name evidence="1" type="ORF">L0C25_07025</name>
</gene>
<reference evidence="1" key="1">
    <citation type="submission" date="2022-01" db="EMBL/GenBank/DDBJ databases">
        <title>Nocardioidaceae gen. sp. A5X3R13.</title>
        <authorList>
            <person name="Lopez Marin M.A."/>
            <person name="Uhlik O."/>
        </authorList>
    </citation>
    <scope>NUCLEOTIDE SEQUENCE</scope>
    <source>
        <strain evidence="1">A5X3R13</strain>
    </source>
</reference>
<dbReference type="KEGG" id="sgrg:L0C25_07025"/>
<accession>A0AA46YMU0</accession>
<sequence>MNVHETHTWQPRSQHSTSEGLIVYEQCTCGRWRVTLAEGEHELVRTSPVARAA</sequence>
<dbReference type="EMBL" id="CP094970">
    <property type="protein sequence ID" value="UYM06821.1"/>
    <property type="molecule type" value="Genomic_DNA"/>
</dbReference>
<evidence type="ECO:0000313" key="2">
    <source>
        <dbReference type="Proteomes" id="UP001164390"/>
    </source>
</evidence>
<dbReference type="AlphaFoldDB" id="A0AA46YMU0"/>
<keyword evidence="2" id="KW-1185">Reference proteome</keyword>
<evidence type="ECO:0000313" key="1">
    <source>
        <dbReference type="EMBL" id="UYM06821.1"/>
    </source>
</evidence>
<dbReference type="Proteomes" id="UP001164390">
    <property type="component" value="Chromosome"/>
</dbReference>
<dbReference type="RefSeq" id="WP_271635744.1">
    <property type="nucleotide sequence ID" value="NZ_CP094970.1"/>
</dbReference>
<organism evidence="1 2">
    <name type="scientific">Solicola gregarius</name>
    <dbReference type="NCBI Taxonomy" id="2908642"/>
    <lineage>
        <taxon>Bacteria</taxon>
        <taxon>Bacillati</taxon>
        <taxon>Actinomycetota</taxon>
        <taxon>Actinomycetes</taxon>
        <taxon>Propionibacteriales</taxon>
        <taxon>Nocardioidaceae</taxon>
        <taxon>Solicola</taxon>
    </lineage>
</organism>
<proteinExistence type="predicted"/>
<name>A0AA46YMU0_9ACTN</name>